<feature type="compositionally biased region" description="Low complexity" evidence="8">
    <location>
        <begin position="607"/>
        <end position="618"/>
    </location>
</feature>
<dbReference type="GO" id="GO:0001653">
    <property type="term" value="F:peptide receptor activity"/>
    <property type="evidence" value="ECO:0007669"/>
    <property type="project" value="TreeGrafter"/>
</dbReference>
<feature type="compositionally biased region" description="Polar residues" evidence="8">
    <location>
        <begin position="583"/>
        <end position="604"/>
    </location>
</feature>
<feature type="compositionally biased region" description="Polar residues" evidence="8">
    <location>
        <begin position="619"/>
        <end position="640"/>
    </location>
</feature>
<dbReference type="InterPro" id="IPR018297">
    <property type="entry name" value="A/G_cyclase_CS"/>
</dbReference>
<evidence type="ECO:0000256" key="8">
    <source>
        <dbReference type="SAM" id="MobiDB-lite"/>
    </source>
</evidence>
<dbReference type="InterPro" id="IPR001054">
    <property type="entry name" value="A/G_cyclase"/>
</dbReference>
<accession>A0A835XX24</accession>
<dbReference type="FunFam" id="3.30.70.1230:FF:000057">
    <property type="entry name" value="Guanylate cyclase"/>
    <property type="match status" value="1"/>
</dbReference>
<dbReference type="SMART" id="SM00044">
    <property type="entry name" value="CYCc"/>
    <property type="match status" value="1"/>
</dbReference>
<dbReference type="PROSITE" id="PS00452">
    <property type="entry name" value="GUANYLATE_CYCLASE_1"/>
    <property type="match status" value="1"/>
</dbReference>
<evidence type="ECO:0000256" key="6">
    <source>
        <dbReference type="ARBA" id="ARBA00023239"/>
    </source>
</evidence>
<feature type="compositionally biased region" description="Polar residues" evidence="8">
    <location>
        <begin position="1083"/>
        <end position="1101"/>
    </location>
</feature>
<feature type="region of interest" description="Disordered" evidence="8">
    <location>
        <begin position="1528"/>
        <end position="1548"/>
    </location>
</feature>
<comment type="similarity">
    <text evidence="7">Belongs to the adenylyl cyclase class-4/guanylyl cyclase family.</text>
</comment>
<evidence type="ECO:0000256" key="4">
    <source>
        <dbReference type="ARBA" id="ARBA00022989"/>
    </source>
</evidence>
<proteinExistence type="inferred from homology"/>
<sequence length="1684" mass="170025">MIGEARLAAAGVYAGGDQASVFRVPGASGLRLDDLLRMSASASDPVAVLVADKTSRRGARNAARVTPNLLLDINLEALFAAGIAPPPPLPTRGRGNPSSSQVWTLDGPDAGAEAGGSSPVSASMALHLLQSRYSKFEAIRLVVDHVNAPLTELLGCGGGADFEGLFSELLSAEPMLKAVLHELCLCVLEGVHAPPVQLMVNHPIRGTTARVVLPLQLQPVVLWRRAPFTAPGTSGNPSTPRAPSAADIPTVAVVMTYQLSAGLRASLQSLHRVYAMLSALSGIVTLFTLRGRVLHQNTASIRYMGLRQGPPSVVGGACTASASLVGGSLAGPAGHLPSALLDSMHPEHVVDASGLSHGSVLRQVFALAGEQLDDMLEDVAEGKTWKGIVRVPPLLTPTLDPGGVGSLLAGRGTLASEGTHAHSTMQSMAVCGMSQAQASQYTWERYGTGMMSTQAGVQPSVAAATTGETQEAFSNLNNLLIATATATTAEGNGSVGHRSEANALGPSGPAPAMRPQNGGTGTGGLSPTGRNTDQSLQIALGSTGGSMAVGALHRQESNKTLLSAMLKQRSVLRLTSGQQETSLDLVQGSAGSTPGTQSGRNDLPSTLAAAAAGGQLAASMQQRSDSQQGPSPQRSDSQQMGQTLLSMAPVIPRAGSSVSSITSAVAHSGPSFISTPNIAGSVANVLLSPVAPLHSAAPPVARQGSLLGTLMEDGVSLAQGIVSAATLLSGTGHCATRSHSDHPRRALSGTNHPSHFATISAGTTFGAGPEQAGGLTAEAKQSIGRRRHALQLQACKDDDPLSTSTWGILDGGASRNRAESKSFSIRRNQSVTQSTTSNIHAASSGRQPLLRGGPSGNLSRAVAAVGGDASDGGGGASASGAGGGTGSPHSFGGAGSKRRPPSRLMSFLANKNIAGSNPPSGSAPNRPASSQLRSTSQIDAALHGPPAAASGGSSSAMDRPKHVIASSTDVELGRVPQLGPAPALSAAALASFMAADSSGAPDAPPASTRAPSVPANGGSGGSFTASGTTRRPPTRRLMRPMIEDVAEENGGDISASMPALQAAVIAASRTNTGSQIVFPGSAGHSNAGASQPGRSNSQGQGPSVLGPGAASGVLAAQLSLALGSATGRRGGDSTGGGGHSGREADSANGVMGRGDEDDDDCWHEITATGLRDPVTGDAAVMLMQVDVSARVRAERRIAEVLEAEHKLLESVFPRHVLEMAAARTMGAGGRGGAKPGSKFSLVDLPLPQNCASVATYHPQVTILFSDIVGFTSMCHEIPATKVMEFLNALYSRLDTLLDVYGCYKVETIGDCYMVAGGLMTRDADGFMTVRDSDSKDELHAAKVFAFAKAMMRETAEVLLPTTGEPVQMRIGLHSGPVMSGIVGSKMPRFCLFGDTVNTASRMESTCPPGCIHVSKTTRECLQDEDDGWEPTGGVQVKGLGMLETFRWLPPEQPSDAHRPAGARGRVRRASSVLYMGGSNSQALSASKLTSLAAGALGSDGSVGRAPAVPSFGASGNTEASTTAAFAASLQSPAPGPGTSVAPPAGGAEPSPGAALGGYAAALAAARRGSRAASATAMGWVAATDGSGAFQSGPQPGPAAGVPGSGAASAAGSGSLQQAASGLPSGGAGGGTKPTRRKPPRCSSTTALYHRGPTMSASKAQAALMGPGMGNRKASLLGRQAQEKA</sequence>
<dbReference type="Gene3D" id="3.30.70.1230">
    <property type="entry name" value="Nucleotide cyclase"/>
    <property type="match status" value="1"/>
</dbReference>
<dbReference type="InterPro" id="IPR029787">
    <property type="entry name" value="Nucleotide_cyclase"/>
</dbReference>
<dbReference type="PANTHER" id="PTHR11920">
    <property type="entry name" value="GUANYLYL CYCLASE"/>
    <property type="match status" value="1"/>
</dbReference>
<keyword evidence="5" id="KW-0472">Membrane</keyword>
<dbReference type="PROSITE" id="PS50125">
    <property type="entry name" value="GUANYLATE_CYCLASE_2"/>
    <property type="match status" value="1"/>
</dbReference>
<comment type="caution">
    <text evidence="10">The sequence shown here is derived from an EMBL/GenBank/DDBJ whole genome shotgun (WGS) entry which is preliminary data.</text>
</comment>
<feature type="region of interest" description="Disordered" evidence="8">
    <location>
        <begin position="1587"/>
        <end position="1684"/>
    </location>
</feature>
<dbReference type="InterPro" id="IPR050401">
    <property type="entry name" value="Cyclic_nucleotide_synthase"/>
</dbReference>
<comment type="subcellular location">
    <subcellularLocation>
        <location evidence="1">Membrane</location>
    </subcellularLocation>
</comment>
<feature type="region of interest" description="Disordered" evidence="8">
    <location>
        <begin position="801"/>
        <end position="936"/>
    </location>
</feature>
<evidence type="ECO:0000313" key="10">
    <source>
        <dbReference type="EMBL" id="KAG2491445.1"/>
    </source>
</evidence>
<dbReference type="GO" id="GO:0004016">
    <property type="term" value="F:adenylate cyclase activity"/>
    <property type="evidence" value="ECO:0007669"/>
    <property type="project" value="TreeGrafter"/>
</dbReference>
<evidence type="ECO:0000256" key="2">
    <source>
        <dbReference type="ARBA" id="ARBA00022692"/>
    </source>
</evidence>
<gene>
    <name evidence="10" type="ORF">HYH03_010231</name>
</gene>
<feature type="compositionally biased region" description="Low complexity" evidence="8">
    <location>
        <begin position="1587"/>
        <end position="1622"/>
    </location>
</feature>
<feature type="region of interest" description="Disordered" evidence="8">
    <location>
        <begin position="583"/>
        <end position="640"/>
    </location>
</feature>
<feature type="compositionally biased region" description="Gly residues" evidence="8">
    <location>
        <begin position="869"/>
        <end position="886"/>
    </location>
</feature>
<feature type="domain" description="Guanylate cyclase" evidence="9">
    <location>
        <begin position="1261"/>
        <end position="1403"/>
    </location>
</feature>
<dbReference type="CDD" id="cd07302">
    <property type="entry name" value="CHD"/>
    <property type="match status" value="1"/>
</dbReference>
<dbReference type="Pfam" id="PF00211">
    <property type="entry name" value="Guanylate_cyc"/>
    <property type="match status" value="1"/>
</dbReference>
<feature type="region of interest" description="Disordered" evidence="8">
    <location>
        <begin position="1076"/>
        <end position="1108"/>
    </location>
</feature>
<dbReference type="OrthoDB" id="534527at2759"/>
<organism evidence="10 11">
    <name type="scientific">Edaphochlamys debaryana</name>
    <dbReference type="NCBI Taxonomy" id="47281"/>
    <lineage>
        <taxon>Eukaryota</taxon>
        <taxon>Viridiplantae</taxon>
        <taxon>Chlorophyta</taxon>
        <taxon>core chlorophytes</taxon>
        <taxon>Chlorophyceae</taxon>
        <taxon>CS clade</taxon>
        <taxon>Chlamydomonadales</taxon>
        <taxon>Chlamydomonadales incertae sedis</taxon>
        <taxon>Edaphochlamys</taxon>
    </lineage>
</organism>
<evidence type="ECO:0000259" key="9">
    <source>
        <dbReference type="PROSITE" id="PS50125"/>
    </source>
</evidence>
<dbReference type="Proteomes" id="UP000612055">
    <property type="component" value="Unassembled WGS sequence"/>
</dbReference>
<protein>
    <recommendedName>
        <fullName evidence="9">Guanylate cyclase domain-containing protein</fullName>
    </recommendedName>
</protein>
<dbReference type="EMBL" id="JAEHOE010000053">
    <property type="protein sequence ID" value="KAG2491445.1"/>
    <property type="molecule type" value="Genomic_DNA"/>
</dbReference>
<evidence type="ECO:0000256" key="7">
    <source>
        <dbReference type="RuleBase" id="RU000405"/>
    </source>
</evidence>
<feature type="compositionally biased region" description="Low complexity" evidence="8">
    <location>
        <begin position="1022"/>
        <end position="1031"/>
    </location>
</feature>
<dbReference type="GO" id="GO:0005886">
    <property type="term" value="C:plasma membrane"/>
    <property type="evidence" value="ECO:0007669"/>
    <property type="project" value="TreeGrafter"/>
</dbReference>
<feature type="region of interest" description="Disordered" evidence="8">
    <location>
        <begin position="490"/>
        <end position="533"/>
    </location>
</feature>
<reference evidence="10" key="1">
    <citation type="journal article" date="2020" name="bioRxiv">
        <title>Comparative genomics of Chlamydomonas.</title>
        <authorList>
            <person name="Craig R.J."/>
            <person name="Hasan A.R."/>
            <person name="Ness R.W."/>
            <person name="Keightley P.D."/>
        </authorList>
    </citation>
    <scope>NUCLEOTIDE SEQUENCE</scope>
    <source>
        <strain evidence="10">CCAP 11/70</strain>
    </source>
</reference>
<feature type="compositionally biased region" description="Low complexity" evidence="8">
    <location>
        <begin position="996"/>
        <end position="1007"/>
    </location>
</feature>
<name>A0A835XX24_9CHLO</name>
<feature type="region of interest" description="Disordered" evidence="8">
    <location>
        <begin position="996"/>
        <end position="1037"/>
    </location>
</feature>
<keyword evidence="3" id="KW-0547">Nucleotide-binding</keyword>
<feature type="region of interest" description="Disordered" evidence="8">
    <location>
        <begin position="1125"/>
        <end position="1158"/>
    </location>
</feature>
<dbReference type="SUPFAM" id="SSF55073">
    <property type="entry name" value="Nucleotide cyclase"/>
    <property type="match status" value="1"/>
</dbReference>
<feature type="compositionally biased region" description="Polar residues" evidence="8">
    <location>
        <begin position="913"/>
        <end position="936"/>
    </location>
</feature>
<keyword evidence="6 7" id="KW-0456">Lyase</keyword>
<evidence type="ECO:0000313" key="11">
    <source>
        <dbReference type="Proteomes" id="UP000612055"/>
    </source>
</evidence>
<evidence type="ECO:0000256" key="5">
    <source>
        <dbReference type="ARBA" id="ARBA00023136"/>
    </source>
</evidence>
<dbReference type="PANTHER" id="PTHR11920:SF335">
    <property type="entry name" value="GUANYLATE CYCLASE"/>
    <property type="match status" value="1"/>
</dbReference>
<dbReference type="GO" id="GO:0004383">
    <property type="term" value="F:guanylate cyclase activity"/>
    <property type="evidence" value="ECO:0007669"/>
    <property type="project" value="TreeGrafter"/>
</dbReference>
<feature type="compositionally biased region" description="Polar residues" evidence="8">
    <location>
        <begin position="821"/>
        <end position="846"/>
    </location>
</feature>
<keyword evidence="4" id="KW-1133">Transmembrane helix</keyword>
<dbReference type="GO" id="GO:0007168">
    <property type="term" value="P:receptor guanylyl cyclase signaling pathway"/>
    <property type="evidence" value="ECO:0007669"/>
    <property type="project" value="TreeGrafter"/>
</dbReference>
<evidence type="ECO:0000256" key="3">
    <source>
        <dbReference type="ARBA" id="ARBA00022741"/>
    </source>
</evidence>
<keyword evidence="2" id="KW-0812">Transmembrane</keyword>
<keyword evidence="11" id="KW-1185">Reference proteome</keyword>
<evidence type="ECO:0000256" key="1">
    <source>
        <dbReference type="ARBA" id="ARBA00004370"/>
    </source>
</evidence>
<feature type="region of interest" description="Disordered" evidence="8">
    <location>
        <begin position="86"/>
        <end position="116"/>
    </location>
</feature>
<dbReference type="GO" id="GO:0035556">
    <property type="term" value="P:intracellular signal transduction"/>
    <property type="evidence" value="ECO:0007669"/>
    <property type="project" value="InterPro"/>
</dbReference>
<dbReference type="GO" id="GO:0000166">
    <property type="term" value="F:nucleotide binding"/>
    <property type="evidence" value="ECO:0007669"/>
    <property type="project" value="UniProtKB-KW"/>
</dbReference>